<sequence>MLTIIILVKLAVIKIFRNQIIFWRKISEFLPNKSSNNLKKSMILLMVVKFTIKLLSFESCTYYIHLKYQQHLLNKNNLSCEQKILIINLQKIINIIYNIYLFISYI</sequence>
<evidence type="ECO:0000313" key="1">
    <source>
        <dbReference type="EMBL" id="KRX07288.1"/>
    </source>
</evidence>
<keyword evidence="2" id="KW-1185">Reference proteome</keyword>
<proteinExistence type="predicted"/>
<comment type="caution">
    <text evidence="1">The sequence shown here is derived from an EMBL/GenBank/DDBJ whole genome shotgun (WGS) entry which is preliminary data.</text>
</comment>
<dbReference type="EMBL" id="LDAU01000084">
    <property type="protein sequence ID" value="KRX07288.1"/>
    <property type="molecule type" value="Genomic_DNA"/>
</dbReference>
<organism evidence="1 2">
    <name type="scientific">Pseudocohnilembus persalinus</name>
    <name type="common">Ciliate</name>
    <dbReference type="NCBI Taxonomy" id="266149"/>
    <lineage>
        <taxon>Eukaryota</taxon>
        <taxon>Sar</taxon>
        <taxon>Alveolata</taxon>
        <taxon>Ciliophora</taxon>
        <taxon>Intramacronucleata</taxon>
        <taxon>Oligohymenophorea</taxon>
        <taxon>Scuticociliatia</taxon>
        <taxon>Philasterida</taxon>
        <taxon>Pseudocohnilembidae</taxon>
        <taxon>Pseudocohnilembus</taxon>
    </lineage>
</organism>
<protein>
    <submittedName>
        <fullName evidence="1">Uncharacterized protein</fullName>
    </submittedName>
</protein>
<evidence type="ECO:0000313" key="2">
    <source>
        <dbReference type="Proteomes" id="UP000054937"/>
    </source>
</evidence>
<dbReference type="AlphaFoldDB" id="A0A0V0QZG6"/>
<dbReference type="Proteomes" id="UP000054937">
    <property type="component" value="Unassembled WGS sequence"/>
</dbReference>
<dbReference type="InParanoid" id="A0A0V0QZG6"/>
<name>A0A0V0QZG6_PSEPJ</name>
<reference evidence="1 2" key="1">
    <citation type="journal article" date="2015" name="Sci. Rep.">
        <title>Genome of the facultative scuticociliatosis pathogen Pseudocohnilembus persalinus provides insight into its virulence through horizontal gene transfer.</title>
        <authorList>
            <person name="Xiong J."/>
            <person name="Wang G."/>
            <person name="Cheng J."/>
            <person name="Tian M."/>
            <person name="Pan X."/>
            <person name="Warren A."/>
            <person name="Jiang C."/>
            <person name="Yuan D."/>
            <person name="Miao W."/>
        </authorList>
    </citation>
    <scope>NUCLEOTIDE SEQUENCE [LARGE SCALE GENOMIC DNA]</scope>
    <source>
        <strain evidence="1">36N120E</strain>
    </source>
</reference>
<gene>
    <name evidence="1" type="ORF">PPERSA_06903</name>
</gene>
<accession>A0A0V0QZG6</accession>